<evidence type="ECO:0000313" key="1">
    <source>
        <dbReference type="EMBL" id="GIX94206.1"/>
    </source>
</evidence>
<accession>A0AAV4PDI6</accession>
<dbReference type="EMBL" id="BPLR01004347">
    <property type="protein sequence ID" value="GIX94206.1"/>
    <property type="molecule type" value="Genomic_DNA"/>
</dbReference>
<name>A0AAV4PDI6_CAEEX</name>
<keyword evidence="2" id="KW-1185">Reference proteome</keyword>
<proteinExistence type="predicted"/>
<comment type="caution">
    <text evidence="1">The sequence shown here is derived from an EMBL/GenBank/DDBJ whole genome shotgun (WGS) entry which is preliminary data.</text>
</comment>
<organism evidence="1 2">
    <name type="scientific">Caerostris extrusa</name>
    <name type="common">Bark spider</name>
    <name type="synonym">Caerostris bankana</name>
    <dbReference type="NCBI Taxonomy" id="172846"/>
    <lineage>
        <taxon>Eukaryota</taxon>
        <taxon>Metazoa</taxon>
        <taxon>Ecdysozoa</taxon>
        <taxon>Arthropoda</taxon>
        <taxon>Chelicerata</taxon>
        <taxon>Arachnida</taxon>
        <taxon>Araneae</taxon>
        <taxon>Araneomorphae</taxon>
        <taxon>Entelegynae</taxon>
        <taxon>Araneoidea</taxon>
        <taxon>Araneidae</taxon>
        <taxon>Caerostris</taxon>
    </lineage>
</organism>
<gene>
    <name evidence="1" type="ORF">CEXT_724141</name>
</gene>
<reference evidence="1 2" key="1">
    <citation type="submission" date="2021-06" db="EMBL/GenBank/DDBJ databases">
        <title>Caerostris extrusa draft genome.</title>
        <authorList>
            <person name="Kono N."/>
            <person name="Arakawa K."/>
        </authorList>
    </citation>
    <scope>NUCLEOTIDE SEQUENCE [LARGE SCALE GENOMIC DNA]</scope>
</reference>
<evidence type="ECO:0000313" key="2">
    <source>
        <dbReference type="Proteomes" id="UP001054945"/>
    </source>
</evidence>
<dbReference type="Proteomes" id="UP001054945">
    <property type="component" value="Unassembled WGS sequence"/>
</dbReference>
<dbReference type="AlphaFoldDB" id="A0AAV4PDI6"/>
<protein>
    <submittedName>
        <fullName evidence="1">Uncharacterized protein</fullName>
    </submittedName>
</protein>
<sequence>MSSEIHHPLFPAPFFERGVGVGDGRESNMFFRGVSAEGLSTKQSEVASFLGRPRLIERKVLFHSLVCLWQRKSDTFSGQRDKIWLLLSSGLEKLEKLVLI</sequence>